<evidence type="ECO:0000256" key="3">
    <source>
        <dbReference type="ARBA" id="ARBA00010368"/>
    </source>
</evidence>
<dbReference type="InterPro" id="IPR017593">
    <property type="entry name" value="Allantoinase"/>
</dbReference>
<dbReference type="PANTHER" id="PTHR43668:SF2">
    <property type="entry name" value="ALLANTOINASE"/>
    <property type="match status" value="1"/>
</dbReference>
<keyword evidence="6" id="KW-0479">Metal-binding</keyword>
<evidence type="ECO:0000313" key="11">
    <source>
        <dbReference type="Proteomes" id="UP000703038"/>
    </source>
</evidence>
<evidence type="ECO:0000256" key="6">
    <source>
        <dbReference type="ARBA" id="ARBA00022723"/>
    </source>
</evidence>
<dbReference type="EMBL" id="JAFBBK010000001">
    <property type="protein sequence ID" value="MBM7415327.1"/>
    <property type="molecule type" value="Genomic_DNA"/>
</dbReference>
<dbReference type="Pfam" id="PF01979">
    <property type="entry name" value="Amidohydro_1"/>
    <property type="match status" value="1"/>
</dbReference>
<feature type="domain" description="Amidohydrolase-related" evidence="9">
    <location>
        <begin position="59"/>
        <end position="435"/>
    </location>
</feature>
<accession>A0ABS2KTR7</accession>
<evidence type="ECO:0000313" key="10">
    <source>
        <dbReference type="EMBL" id="MBM7415327.1"/>
    </source>
</evidence>
<dbReference type="EC" id="3.5.2.5" evidence="5"/>
<comment type="pathway">
    <text evidence="2">Nitrogen metabolism; (S)-allantoin degradation; allantoate from (S)-allantoin: step 1/1.</text>
</comment>
<dbReference type="GO" id="GO:0004038">
    <property type="term" value="F:allantoinase activity"/>
    <property type="evidence" value="ECO:0007669"/>
    <property type="project" value="UniProtKB-EC"/>
</dbReference>
<organism evidence="10 11">
    <name type="scientific">Rhodococcoides corynebacterioides</name>
    <dbReference type="NCBI Taxonomy" id="53972"/>
    <lineage>
        <taxon>Bacteria</taxon>
        <taxon>Bacillati</taxon>
        <taxon>Actinomycetota</taxon>
        <taxon>Actinomycetes</taxon>
        <taxon>Mycobacteriales</taxon>
        <taxon>Nocardiaceae</taxon>
        <taxon>Rhodococcoides</taxon>
    </lineage>
</organism>
<sequence>MSAWDLAFRARRAVVTAADGSRIETACTVGVRDGRIVAVVGHDDPADADVVVDLADDEVLLPGLVDTHVHVNEPGRTEWEGFASATTAAAAGGITTLIDMPLNSIPSTVSTDALDVKRAVAEPKARIDVGFWGGAVPGNVPDLRAMHEAGVFGFKCFLLHSGVDEFPPLSPDELEEAMREIASFDGLLIVHAEDAQIIADSENAGGRDYAGFLASRPRAAENTAIADVIAASQRTGCRVHILHLSSADAVPLVAAAKKDGVRITAETCPHYLSFAAEEIADGATQFKCCPPIREADNRDALWQALSDGVIDTVVTDHSPCTTELKRFDIGDFGVAWGGIASLQVSLAAVWSEARRRGHSVADVVGWMSAATAAQVGLETKGAIAVGKDADLVVFAPDQEFVVHAEELRHRNPVSAYDDRAVTGCVRSTWLAGRRVDLDGPAQGRLLTRG</sequence>
<evidence type="ECO:0000256" key="4">
    <source>
        <dbReference type="ARBA" id="ARBA00011881"/>
    </source>
</evidence>
<dbReference type="SUPFAM" id="SSF51556">
    <property type="entry name" value="Metallo-dependent hydrolases"/>
    <property type="match status" value="1"/>
</dbReference>
<evidence type="ECO:0000256" key="7">
    <source>
        <dbReference type="ARBA" id="ARBA00022801"/>
    </source>
</evidence>
<proteinExistence type="inferred from homology"/>
<reference evidence="10 11" key="1">
    <citation type="submission" date="2021-01" db="EMBL/GenBank/DDBJ databases">
        <title>Genomics of switchgrass bacterial isolates.</title>
        <authorList>
            <person name="Shade A."/>
        </authorList>
    </citation>
    <scope>NUCLEOTIDE SEQUENCE [LARGE SCALE GENOMIC DNA]</scope>
    <source>
        <strain evidence="10 11">PvP111</strain>
    </source>
</reference>
<dbReference type="PANTHER" id="PTHR43668">
    <property type="entry name" value="ALLANTOINASE"/>
    <property type="match status" value="1"/>
</dbReference>
<dbReference type="InterPro" id="IPR032466">
    <property type="entry name" value="Metal_Hydrolase"/>
</dbReference>
<evidence type="ECO:0000256" key="1">
    <source>
        <dbReference type="ARBA" id="ARBA00001947"/>
    </source>
</evidence>
<evidence type="ECO:0000256" key="8">
    <source>
        <dbReference type="ARBA" id="ARBA00022833"/>
    </source>
</evidence>
<dbReference type="InterPro" id="IPR050138">
    <property type="entry name" value="DHOase/Allantoinase_Hydrolase"/>
</dbReference>
<keyword evidence="11" id="KW-1185">Reference proteome</keyword>
<protein>
    <recommendedName>
        <fullName evidence="5">allantoinase</fullName>
        <ecNumber evidence="5">3.5.2.5</ecNumber>
    </recommendedName>
</protein>
<name>A0ABS2KTR7_9NOCA</name>
<dbReference type="Gene3D" id="3.20.20.140">
    <property type="entry name" value="Metal-dependent hydrolases"/>
    <property type="match status" value="1"/>
</dbReference>
<comment type="cofactor">
    <cofactor evidence="1">
        <name>Zn(2+)</name>
        <dbReference type="ChEBI" id="CHEBI:29105"/>
    </cofactor>
</comment>
<dbReference type="NCBIfam" id="TIGR03178">
    <property type="entry name" value="allantoinase"/>
    <property type="match status" value="1"/>
</dbReference>
<evidence type="ECO:0000256" key="5">
    <source>
        <dbReference type="ARBA" id="ARBA00012863"/>
    </source>
</evidence>
<dbReference type="RefSeq" id="WP_204868354.1">
    <property type="nucleotide sequence ID" value="NZ_JAFBBK010000001.1"/>
</dbReference>
<comment type="caution">
    <text evidence="10">The sequence shown here is derived from an EMBL/GenBank/DDBJ whole genome shotgun (WGS) entry which is preliminary data.</text>
</comment>
<comment type="similarity">
    <text evidence="3">Belongs to the metallo-dependent hydrolases superfamily. Allantoinase family.</text>
</comment>
<dbReference type="InterPro" id="IPR011059">
    <property type="entry name" value="Metal-dep_hydrolase_composite"/>
</dbReference>
<dbReference type="InterPro" id="IPR006680">
    <property type="entry name" value="Amidohydro-rel"/>
</dbReference>
<evidence type="ECO:0000259" key="9">
    <source>
        <dbReference type="Pfam" id="PF01979"/>
    </source>
</evidence>
<keyword evidence="7 10" id="KW-0378">Hydrolase</keyword>
<gene>
    <name evidence="10" type="ORF">JOE42_002060</name>
</gene>
<dbReference type="SUPFAM" id="SSF51338">
    <property type="entry name" value="Composite domain of metallo-dependent hydrolases"/>
    <property type="match status" value="1"/>
</dbReference>
<keyword evidence="8" id="KW-0862">Zinc</keyword>
<evidence type="ECO:0000256" key="2">
    <source>
        <dbReference type="ARBA" id="ARBA00004968"/>
    </source>
</evidence>
<comment type="subunit">
    <text evidence="4">Homotetramer.</text>
</comment>
<dbReference type="Proteomes" id="UP000703038">
    <property type="component" value="Unassembled WGS sequence"/>
</dbReference>